<sequence length="118" mass="13428">MDGWIRKDWARHNLAMTDTSPLFDQRLIWFLDANRQGVLHLLRADQMNPPAEANLSLALEALRTGAQTMCGLVDNAGAIAQKERLWAERDKVKAETERIKAETERIKAETERIKAGKM</sequence>
<protein>
    <submittedName>
        <fullName evidence="1">Uncharacterized protein</fullName>
    </submittedName>
</protein>
<keyword evidence="2" id="KW-1185">Reference proteome</keyword>
<organism evidence="1 2">
    <name type="scientific">Discina gigas</name>
    <dbReference type="NCBI Taxonomy" id="1032678"/>
    <lineage>
        <taxon>Eukaryota</taxon>
        <taxon>Fungi</taxon>
        <taxon>Dikarya</taxon>
        <taxon>Ascomycota</taxon>
        <taxon>Pezizomycotina</taxon>
        <taxon>Pezizomycetes</taxon>
        <taxon>Pezizales</taxon>
        <taxon>Discinaceae</taxon>
        <taxon>Discina</taxon>
    </lineage>
</organism>
<evidence type="ECO:0000313" key="2">
    <source>
        <dbReference type="Proteomes" id="UP001447188"/>
    </source>
</evidence>
<comment type="caution">
    <text evidence="1">The sequence shown here is derived from an EMBL/GenBank/DDBJ whole genome shotgun (WGS) entry which is preliminary data.</text>
</comment>
<accession>A0ABR3G5G4</accession>
<gene>
    <name evidence="1" type="ORF">Q9L58_009988</name>
</gene>
<name>A0ABR3G5G4_9PEZI</name>
<reference evidence="1 2" key="1">
    <citation type="submission" date="2024-02" db="EMBL/GenBank/DDBJ databases">
        <title>Discinaceae phylogenomics.</title>
        <authorList>
            <person name="Dirks A.C."/>
            <person name="James T.Y."/>
        </authorList>
    </citation>
    <scope>NUCLEOTIDE SEQUENCE [LARGE SCALE GENOMIC DNA]</scope>
    <source>
        <strain evidence="1 2">ACD0624</strain>
    </source>
</reference>
<evidence type="ECO:0000313" key="1">
    <source>
        <dbReference type="EMBL" id="KAL0631155.1"/>
    </source>
</evidence>
<proteinExistence type="predicted"/>
<dbReference type="EMBL" id="JBBBZM010000290">
    <property type="protein sequence ID" value="KAL0631155.1"/>
    <property type="molecule type" value="Genomic_DNA"/>
</dbReference>
<dbReference type="Proteomes" id="UP001447188">
    <property type="component" value="Unassembled WGS sequence"/>
</dbReference>